<dbReference type="InterPro" id="IPR000500">
    <property type="entry name" value="Connexin"/>
</dbReference>
<dbReference type="InterPro" id="IPR019570">
    <property type="entry name" value="Connexin_CCC"/>
</dbReference>
<dbReference type="PROSITE" id="PS00407">
    <property type="entry name" value="CONNEXINS_1"/>
    <property type="match status" value="1"/>
</dbReference>
<dbReference type="SMART" id="SM00037">
    <property type="entry name" value="CNX"/>
    <property type="match status" value="1"/>
</dbReference>
<dbReference type="InterPro" id="IPR002999">
    <property type="entry name" value="Tudor"/>
</dbReference>
<comment type="subunit">
    <text evidence="3 12">A connexon is composed of a hexamer of connexins.</text>
</comment>
<evidence type="ECO:0000256" key="1">
    <source>
        <dbReference type="ARBA" id="ARBA00004610"/>
    </source>
</evidence>
<dbReference type="Proteomes" id="UP001279410">
    <property type="component" value="Unassembled WGS sequence"/>
</dbReference>
<keyword evidence="6 12" id="KW-0812">Transmembrane</keyword>
<evidence type="ECO:0000256" key="5">
    <source>
        <dbReference type="ARBA" id="ARBA00022614"/>
    </source>
</evidence>
<dbReference type="PROSITE" id="PS51450">
    <property type="entry name" value="LRR"/>
    <property type="match status" value="1"/>
</dbReference>
<keyword evidence="9" id="KW-0965">Cell junction</keyword>
<evidence type="ECO:0000256" key="4">
    <source>
        <dbReference type="ARBA" id="ARBA00022475"/>
    </source>
</evidence>
<dbReference type="SMART" id="SM00369">
    <property type="entry name" value="LRR_TYP"/>
    <property type="match status" value="2"/>
</dbReference>
<protein>
    <recommendedName>
        <fullName evidence="12">Gap junction protein</fullName>
    </recommendedName>
</protein>
<evidence type="ECO:0000256" key="2">
    <source>
        <dbReference type="ARBA" id="ARBA00004651"/>
    </source>
</evidence>
<organism evidence="18 19">
    <name type="scientific">Lates japonicus</name>
    <name type="common">Japanese lates</name>
    <dbReference type="NCBI Taxonomy" id="270547"/>
    <lineage>
        <taxon>Eukaryota</taxon>
        <taxon>Metazoa</taxon>
        <taxon>Chordata</taxon>
        <taxon>Craniata</taxon>
        <taxon>Vertebrata</taxon>
        <taxon>Euteleostomi</taxon>
        <taxon>Actinopterygii</taxon>
        <taxon>Neopterygii</taxon>
        <taxon>Teleostei</taxon>
        <taxon>Neoteleostei</taxon>
        <taxon>Acanthomorphata</taxon>
        <taxon>Carangaria</taxon>
        <taxon>Carangaria incertae sedis</taxon>
        <taxon>Centropomidae</taxon>
        <taxon>Lates</taxon>
    </lineage>
</organism>
<evidence type="ECO:0000256" key="13">
    <source>
        <dbReference type="SAM" id="MobiDB-lite"/>
    </source>
</evidence>
<keyword evidence="4" id="KW-1003">Cell membrane</keyword>
<dbReference type="EMBL" id="BRZM01000049">
    <property type="protein sequence ID" value="GLD62050.1"/>
    <property type="molecule type" value="Genomic_DNA"/>
</dbReference>
<dbReference type="InterPro" id="IPR038359">
    <property type="entry name" value="Connexin_N_sf"/>
</dbReference>
<evidence type="ECO:0000259" key="17">
    <source>
        <dbReference type="SMART" id="SM01089"/>
    </source>
</evidence>
<evidence type="ECO:0000256" key="14">
    <source>
        <dbReference type="SAM" id="Phobius"/>
    </source>
</evidence>
<accession>A0AAD3MX34</accession>
<dbReference type="AlphaFoldDB" id="A0AAD3MX34"/>
<reference evidence="18" key="1">
    <citation type="submission" date="2022-08" db="EMBL/GenBank/DDBJ databases">
        <title>Genome sequencing of akame (Lates japonicus).</title>
        <authorList>
            <person name="Hashiguchi Y."/>
            <person name="Takahashi H."/>
        </authorList>
    </citation>
    <scope>NUCLEOTIDE SEQUENCE</scope>
    <source>
        <strain evidence="18">Kochi</strain>
    </source>
</reference>
<feature type="domain" description="Connexin cysteine-rich" evidence="17">
    <location>
        <begin position="949"/>
        <end position="1016"/>
    </location>
</feature>
<comment type="similarity">
    <text evidence="12">Belongs to the connexin family.</text>
</comment>
<dbReference type="InterPro" id="IPR035437">
    <property type="entry name" value="SNase_OB-fold_sf"/>
</dbReference>
<evidence type="ECO:0000256" key="9">
    <source>
        <dbReference type="ARBA" id="ARBA00022949"/>
    </source>
</evidence>
<feature type="chain" id="PRO_5041978385" description="Gap junction protein" evidence="15">
    <location>
        <begin position="20"/>
        <end position="1079"/>
    </location>
</feature>
<dbReference type="FunFam" id="1.20.1440.80:FF:000001">
    <property type="entry name" value="Gap junction alpha-1"/>
    <property type="match status" value="1"/>
</dbReference>
<evidence type="ECO:0000256" key="6">
    <source>
        <dbReference type="ARBA" id="ARBA00022692"/>
    </source>
</evidence>
<feature type="region of interest" description="Disordered" evidence="13">
    <location>
        <begin position="157"/>
        <end position="181"/>
    </location>
</feature>
<sequence>MFSNLLLLWSLSHDIYVTGLTDDDPKEQSWNNQNLYSVPLDLDVRLRRLDLSNNFIRQLHTLVLPNLEQLDLSANQLDLISEGAFENLAQLEELNLSRNALNNNLGGNSKALQSISGLRSLDISMNGLSDDAVELYLQQKSSLDQLKMTALLVDWSTSSRGHSPGSSGDNSPCPTMTPPQQQQLVHRRPHPSIIAQKAYDKVQVFLNSSFPTSEFTDLAKTLDKKCQAIDKLSALLKDIIVEPHVFVQPAVKNGVRTNQLQPLRDKGILMTDVLKFGPMLQNVLMASSIAKAVQVLGATLSLQQLKHFLGSQPAAVQEDDMICNISSSYNSAVQTASSSCHLKAEEKEQAVISEEKSQPDAVILPPAIIQSPRINAERPPLPLPPIQAIFSDIANPKPMKITPLISWGWGDDVQVQHQKQTSSQLLHFLRAKAKNMGALEVTAMEWSRSTTCSPQSPSPTIKTQSYQFRHVVTDGLIEALAPKTLCADIENQSPVFRVKRVESSGSLTYTCVIATKTELWDIGDIFTEVQQAHSDGSPVKSEECQNTAAQMENSRVNIQWKTQTLQCTEPEGGNNSAGAKTPAISSVTIPEFQIRRFEETEVVVSHIVSPGNFYIQHADSITKLQALVTDSWKASSSYAEQNCIPDIGTQVMGWFPKQEQWCRAQVTKICGVSGDNNSTDGARSEASIKVEVKRLDHGDTACLSLLNIKELTSEMATLPLQAVQVSLANVTPVNGRDWSEEAVGWFKAMVHNRTLYARLYPQGPKVTVELFLEKGKLGAMRWSSLDPALLTPLVPPADPDLESKMNWGTFYAVISGVNRHSTGIGRIWLSVIFIFRILVLVVAAESVWGDEKSGFTCNTQQPGCNSVCYDQFFPISHIRLWALQLILVSTPALLVAMHVAHRRHIDKKIMKRSGRGSPKELEHIKNQKFQITGALWWTYMISIIFRIIFEVAFLYIFYLIYPDFKMVRLVKCDSYPCPNTVDCFVSRPTEKTIFTVFMLAVSGVCVLLNLAEVVYLIGRACKRCIRGSDDESKVPWISQRLSSYRQNEINQLIADHSLKSKFTVTKKSPTEKGERCSAF</sequence>
<feature type="domain" description="Connexin N-terminal" evidence="16">
    <location>
        <begin position="846"/>
        <end position="879"/>
    </location>
</feature>
<evidence type="ECO:0000256" key="10">
    <source>
        <dbReference type="ARBA" id="ARBA00022989"/>
    </source>
</evidence>
<dbReference type="InterPro" id="IPR017990">
    <property type="entry name" value="Connexin_CS"/>
</dbReference>
<keyword evidence="15" id="KW-0732">Signal</keyword>
<dbReference type="Gene3D" id="2.40.50.90">
    <property type="match status" value="1"/>
</dbReference>
<dbReference type="GO" id="GO:0005922">
    <property type="term" value="C:connexin complex"/>
    <property type="evidence" value="ECO:0007669"/>
    <property type="project" value="InterPro"/>
</dbReference>
<evidence type="ECO:0000256" key="15">
    <source>
        <dbReference type="SAM" id="SignalP"/>
    </source>
</evidence>
<dbReference type="Pfam" id="PF00029">
    <property type="entry name" value="Connexin"/>
    <property type="match status" value="1"/>
</dbReference>
<evidence type="ECO:0000259" key="16">
    <source>
        <dbReference type="SMART" id="SM00037"/>
    </source>
</evidence>
<dbReference type="InterPro" id="IPR001611">
    <property type="entry name" value="Leu-rich_rpt"/>
</dbReference>
<feature type="transmembrane region" description="Helical" evidence="14">
    <location>
        <begin position="881"/>
        <end position="900"/>
    </location>
</feature>
<evidence type="ECO:0000256" key="11">
    <source>
        <dbReference type="ARBA" id="ARBA00023136"/>
    </source>
</evidence>
<evidence type="ECO:0000256" key="3">
    <source>
        <dbReference type="ARBA" id="ARBA00011455"/>
    </source>
</evidence>
<name>A0AAD3MX34_LATJO</name>
<feature type="transmembrane region" description="Helical" evidence="14">
    <location>
        <begin position="934"/>
        <end position="961"/>
    </location>
</feature>
<dbReference type="InterPro" id="IPR013092">
    <property type="entry name" value="Connexin_N"/>
</dbReference>
<keyword evidence="8 12" id="KW-0303">Gap junction</keyword>
<dbReference type="Gene3D" id="1.20.1440.80">
    <property type="entry name" value="Gap junction channel protein cysteine-rich domain"/>
    <property type="match status" value="1"/>
</dbReference>
<gene>
    <name evidence="18" type="ORF">AKAME5_001380500</name>
</gene>
<dbReference type="PRINTS" id="PR00206">
    <property type="entry name" value="CONNEXIN"/>
</dbReference>
<proteinExistence type="inferred from homology"/>
<dbReference type="GO" id="GO:0007267">
    <property type="term" value="P:cell-cell signaling"/>
    <property type="evidence" value="ECO:0007669"/>
    <property type="project" value="TreeGrafter"/>
</dbReference>
<dbReference type="PROSITE" id="PS00408">
    <property type="entry name" value="CONNEXINS_2"/>
    <property type="match status" value="1"/>
</dbReference>
<dbReference type="SMART" id="SM01089">
    <property type="entry name" value="Connexin_CCC"/>
    <property type="match status" value="1"/>
</dbReference>
<comment type="function">
    <text evidence="12">One gap junction consists of a cluster of closely packed pairs of transmembrane channels, the connexons, through which materials of low MW diffuse from one cell to a neighboring cell.</text>
</comment>
<feature type="transmembrane region" description="Helical" evidence="14">
    <location>
        <begin position="993"/>
        <end position="1017"/>
    </location>
</feature>
<evidence type="ECO:0000256" key="7">
    <source>
        <dbReference type="ARBA" id="ARBA00022737"/>
    </source>
</evidence>
<evidence type="ECO:0000313" key="18">
    <source>
        <dbReference type="EMBL" id="GLD62050.1"/>
    </source>
</evidence>
<evidence type="ECO:0000313" key="19">
    <source>
        <dbReference type="Proteomes" id="UP001279410"/>
    </source>
</evidence>
<dbReference type="Gene3D" id="3.80.10.10">
    <property type="entry name" value="Ribonuclease Inhibitor"/>
    <property type="match status" value="1"/>
</dbReference>
<keyword evidence="11 14" id="KW-0472">Membrane</keyword>
<dbReference type="SUPFAM" id="SSF52058">
    <property type="entry name" value="L domain-like"/>
    <property type="match status" value="1"/>
</dbReference>
<dbReference type="Pfam" id="PF13855">
    <property type="entry name" value="LRR_8"/>
    <property type="match status" value="1"/>
</dbReference>
<comment type="caution">
    <text evidence="18">The sequence shown here is derived from an EMBL/GenBank/DDBJ whole genome shotgun (WGS) entry which is preliminary data.</text>
</comment>
<dbReference type="Pfam" id="PF00567">
    <property type="entry name" value="TUDOR"/>
    <property type="match status" value="1"/>
</dbReference>
<dbReference type="InterPro" id="IPR003591">
    <property type="entry name" value="Leu-rich_rpt_typical-subtyp"/>
</dbReference>
<dbReference type="Gene3D" id="2.30.30.140">
    <property type="match status" value="1"/>
</dbReference>
<dbReference type="InterPro" id="IPR032675">
    <property type="entry name" value="LRR_dom_sf"/>
</dbReference>
<feature type="signal peptide" evidence="15">
    <location>
        <begin position="1"/>
        <end position="19"/>
    </location>
</feature>
<dbReference type="PANTHER" id="PTHR11984">
    <property type="entry name" value="CONNEXIN"/>
    <property type="match status" value="1"/>
</dbReference>
<dbReference type="GO" id="GO:0005243">
    <property type="term" value="F:gap junction channel activity"/>
    <property type="evidence" value="ECO:0007669"/>
    <property type="project" value="TreeGrafter"/>
</dbReference>
<dbReference type="SUPFAM" id="SSF63748">
    <property type="entry name" value="Tudor/PWWP/MBT"/>
    <property type="match status" value="1"/>
</dbReference>
<dbReference type="PANTHER" id="PTHR11984:SF20">
    <property type="entry name" value="GAP JUNCTION BETA-1 PROTEIN"/>
    <property type="match status" value="1"/>
</dbReference>
<keyword evidence="7" id="KW-0677">Repeat</keyword>
<evidence type="ECO:0000256" key="8">
    <source>
        <dbReference type="ARBA" id="ARBA00022868"/>
    </source>
</evidence>
<keyword evidence="10 14" id="KW-1133">Transmembrane helix</keyword>
<keyword evidence="5" id="KW-0433">Leucine-rich repeat</keyword>
<comment type="subcellular location">
    <subcellularLocation>
        <location evidence="1">Cell junction</location>
        <location evidence="1">Gap junction</location>
    </subcellularLocation>
    <subcellularLocation>
        <location evidence="2 12">Cell membrane</location>
        <topology evidence="2 12">Multi-pass membrane protein</topology>
    </subcellularLocation>
</comment>
<keyword evidence="19" id="KW-1185">Reference proteome</keyword>
<evidence type="ECO:0000256" key="12">
    <source>
        <dbReference type="RuleBase" id="RU000630"/>
    </source>
</evidence>